<keyword evidence="4" id="KW-1185">Reference proteome</keyword>
<proteinExistence type="predicted"/>
<keyword evidence="1" id="KW-0560">Oxidoreductase</keyword>
<gene>
    <name evidence="3" type="ORF">KV110_24655</name>
</gene>
<accession>A0ABX8RGP8</accession>
<evidence type="ECO:0000313" key="4">
    <source>
        <dbReference type="Proteomes" id="UP000694257"/>
    </source>
</evidence>
<dbReference type="Pfam" id="PF01266">
    <property type="entry name" value="DAO"/>
    <property type="match status" value="1"/>
</dbReference>
<sequence>MSDHADVVVIGGGILGCTLALHLIESGAGSVRLLERDGLFQGTSAAGAGFLASWTPFAAEQAVAGYSLDYYARLQAEGHDIDLRSNGILSLDARASSLQEISDSGAEYGEQATVVDAAEVEALTHGLVAGSGIAGGLFEPGGAQVFAPKVGAALAERLHRHPGVVDSRRPVTALRTRGGRIVGVETATGTIDCAAVVVAAGAWSNELLAPLGIFLPTAPQITSRIITENLDLPSTLPALFLSGLIPEDTDGGTLLWVRWHAGGLLWGGTYDTYPRNILLDAPMPERLDEIPYDGVRELLRVAARADTVMPVLARQSSITVKHGAPCYTPDWRALVGPVAAVEGLYALTGDNEAGLTHGPGYAKVLTDLLLHGTSDLTSAADWSPNRFNDRYTTQTAVIEAFLDYETSFSTSSS</sequence>
<dbReference type="PANTHER" id="PTHR13847">
    <property type="entry name" value="SARCOSINE DEHYDROGENASE-RELATED"/>
    <property type="match status" value="1"/>
</dbReference>
<dbReference type="InterPro" id="IPR006076">
    <property type="entry name" value="FAD-dep_OxRdtase"/>
</dbReference>
<evidence type="ECO:0000259" key="2">
    <source>
        <dbReference type="Pfam" id="PF01266"/>
    </source>
</evidence>
<dbReference type="PANTHER" id="PTHR13847:SF287">
    <property type="entry name" value="FAD-DEPENDENT OXIDOREDUCTASE DOMAIN-CONTAINING PROTEIN 1"/>
    <property type="match status" value="1"/>
</dbReference>
<evidence type="ECO:0000313" key="3">
    <source>
        <dbReference type="EMBL" id="QXN88773.1"/>
    </source>
</evidence>
<protein>
    <submittedName>
        <fullName evidence="3">FAD-binding oxidoreductase</fullName>
    </submittedName>
</protein>
<feature type="domain" description="FAD dependent oxidoreductase" evidence="2">
    <location>
        <begin position="6"/>
        <end position="368"/>
    </location>
</feature>
<dbReference type="Proteomes" id="UP000694257">
    <property type="component" value="Chromosome"/>
</dbReference>
<organism evidence="3 4">
    <name type="scientific">Nocardia iowensis</name>
    <dbReference type="NCBI Taxonomy" id="204891"/>
    <lineage>
        <taxon>Bacteria</taxon>
        <taxon>Bacillati</taxon>
        <taxon>Actinomycetota</taxon>
        <taxon>Actinomycetes</taxon>
        <taxon>Mycobacteriales</taxon>
        <taxon>Nocardiaceae</taxon>
        <taxon>Nocardia</taxon>
    </lineage>
</organism>
<evidence type="ECO:0000256" key="1">
    <source>
        <dbReference type="ARBA" id="ARBA00023002"/>
    </source>
</evidence>
<reference evidence="3 4" key="1">
    <citation type="submission" date="2021-07" db="EMBL/GenBank/DDBJ databases">
        <title>Whole Genome Sequence of Nocardia Iowensis.</title>
        <authorList>
            <person name="Lamm A."/>
            <person name="Collins-Fairclough A.M."/>
            <person name="Bunk B."/>
            <person name="Sproer C."/>
        </authorList>
    </citation>
    <scope>NUCLEOTIDE SEQUENCE [LARGE SCALE GENOMIC DNA]</scope>
    <source>
        <strain evidence="3 4">NRRL 5646</strain>
    </source>
</reference>
<dbReference type="EMBL" id="CP078145">
    <property type="protein sequence ID" value="QXN88773.1"/>
    <property type="molecule type" value="Genomic_DNA"/>
</dbReference>
<name>A0ABX8RGP8_NOCIO</name>
<dbReference type="RefSeq" id="WP_218469656.1">
    <property type="nucleotide sequence ID" value="NZ_BAABJN010000011.1"/>
</dbReference>